<dbReference type="PANTHER" id="PTHR33434">
    <property type="entry name" value="DEGV DOMAIN-CONTAINING PROTEIN DR_1986-RELATED"/>
    <property type="match status" value="1"/>
</dbReference>
<dbReference type="EMBL" id="FOOE01000002">
    <property type="protein sequence ID" value="SFF55926.1"/>
    <property type="molecule type" value="Genomic_DNA"/>
</dbReference>
<organism evidence="2 3">
    <name type="scientific">Clostridium cadaveris</name>
    <dbReference type="NCBI Taxonomy" id="1529"/>
    <lineage>
        <taxon>Bacteria</taxon>
        <taxon>Bacillati</taxon>
        <taxon>Bacillota</taxon>
        <taxon>Clostridia</taxon>
        <taxon>Eubacteriales</taxon>
        <taxon>Clostridiaceae</taxon>
        <taxon>Clostridium</taxon>
    </lineage>
</organism>
<keyword evidence="1" id="KW-0446">Lipid-binding</keyword>
<proteinExistence type="predicted"/>
<dbReference type="eggNOG" id="COG1307">
    <property type="taxonomic scope" value="Bacteria"/>
</dbReference>
<evidence type="ECO:0000256" key="1">
    <source>
        <dbReference type="ARBA" id="ARBA00023121"/>
    </source>
</evidence>
<reference evidence="2 3" key="1">
    <citation type="submission" date="2016-10" db="EMBL/GenBank/DDBJ databases">
        <authorList>
            <person name="de Groot N.N."/>
        </authorList>
    </citation>
    <scope>NUCLEOTIDE SEQUENCE [LARGE SCALE GENOMIC DNA]</scope>
    <source>
        <strain evidence="2 3">NLAE-zl-G419</strain>
    </source>
</reference>
<dbReference type="GO" id="GO:0008289">
    <property type="term" value="F:lipid binding"/>
    <property type="evidence" value="ECO:0007669"/>
    <property type="project" value="UniProtKB-KW"/>
</dbReference>
<gene>
    <name evidence="2" type="ORF">SAMN04487885_102246</name>
</gene>
<evidence type="ECO:0000313" key="2">
    <source>
        <dbReference type="EMBL" id="SFF55926.1"/>
    </source>
</evidence>
<accession>A0A1I2JSY9</accession>
<dbReference type="Gene3D" id="3.30.1180.10">
    <property type="match status" value="1"/>
</dbReference>
<dbReference type="STRING" id="1529.SAMN04487885_102246"/>
<dbReference type="NCBIfam" id="TIGR00762">
    <property type="entry name" value="DegV"/>
    <property type="match status" value="1"/>
</dbReference>
<dbReference type="AlphaFoldDB" id="A0A1I2JSY9"/>
<dbReference type="Gene3D" id="3.40.50.10170">
    <property type="match status" value="1"/>
</dbReference>
<sequence length="283" mass="31493">MVKIISDSSSLYSIEQAKANNLEITPLSVTINNVTYKEYEEIQTEEFIDIINEGHIPVSSQPSIGEVIELYNRYPNDEIINICMADGLSGTYNSACTAKHLVENSDRIDVVNSKTLCGPQRYLVDLAVKLAEMDKPKKEILEELHKLMETSQSYLIPKDFDFLVRGGRLSHLAGRIGALINLVPVMMLSEERSKLTKFTAKRTFNKAVSKICEDLIKLGVDSSFKIYISHACIEELANTAKKIIENNIENADIEIKKLGPAFTTQGGPGCIAIQMIKKHSILG</sequence>
<protein>
    <submittedName>
        <fullName evidence="2">EDD domain protein, DegV family</fullName>
    </submittedName>
</protein>
<dbReference type="Proteomes" id="UP000182135">
    <property type="component" value="Unassembled WGS sequence"/>
</dbReference>
<name>A0A1I2JSY9_9CLOT</name>
<dbReference type="InterPro" id="IPR043168">
    <property type="entry name" value="DegV_C"/>
</dbReference>
<dbReference type="RefSeq" id="WP_027639779.1">
    <property type="nucleotide sequence ID" value="NZ_FOOE01000002.1"/>
</dbReference>
<evidence type="ECO:0000313" key="3">
    <source>
        <dbReference type="Proteomes" id="UP000182135"/>
    </source>
</evidence>
<keyword evidence="3" id="KW-1185">Reference proteome</keyword>
<dbReference type="SUPFAM" id="SSF82549">
    <property type="entry name" value="DAK1/DegV-like"/>
    <property type="match status" value="1"/>
</dbReference>
<dbReference type="PROSITE" id="PS51482">
    <property type="entry name" value="DEGV"/>
    <property type="match status" value="1"/>
</dbReference>
<dbReference type="PANTHER" id="PTHR33434:SF2">
    <property type="entry name" value="FATTY ACID-BINDING PROTEIN TM_1468"/>
    <property type="match status" value="1"/>
</dbReference>
<dbReference type="Pfam" id="PF02645">
    <property type="entry name" value="DegV"/>
    <property type="match status" value="1"/>
</dbReference>
<dbReference type="InterPro" id="IPR050270">
    <property type="entry name" value="DegV_domain_contain"/>
</dbReference>
<dbReference type="OrthoDB" id="9780216at2"/>
<dbReference type="InterPro" id="IPR003797">
    <property type="entry name" value="DegV"/>
</dbReference>